<keyword evidence="6 15" id="KW-0812">Transmembrane</keyword>
<keyword evidence="10" id="KW-0862">Zinc</keyword>
<name>A0A7J7BZP4_TRIWF</name>
<evidence type="ECO:0000256" key="11">
    <source>
        <dbReference type="ARBA" id="ARBA00022989"/>
    </source>
</evidence>
<dbReference type="PANTHER" id="PTHR46913">
    <property type="entry name" value="RING-H2 FINGER PROTEIN ATL16"/>
    <property type="match status" value="1"/>
</dbReference>
<evidence type="ECO:0000313" key="17">
    <source>
        <dbReference type="EMBL" id="KAF5727318.1"/>
    </source>
</evidence>
<proteinExistence type="inferred from homology"/>
<gene>
    <name evidence="17" type="ORF">HS088_TW22G01011</name>
</gene>
<evidence type="ECO:0000256" key="7">
    <source>
        <dbReference type="ARBA" id="ARBA00022723"/>
    </source>
</evidence>
<dbReference type="InterPro" id="IPR001841">
    <property type="entry name" value="Znf_RING"/>
</dbReference>
<accession>A0A7J7BZP4</accession>
<evidence type="ECO:0000256" key="14">
    <source>
        <dbReference type="PROSITE-ProRule" id="PRU00175"/>
    </source>
</evidence>
<comment type="similarity">
    <text evidence="13">Belongs to the RING-type zinc finger family. ATL subfamily.</text>
</comment>
<evidence type="ECO:0000256" key="2">
    <source>
        <dbReference type="ARBA" id="ARBA00004167"/>
    </source>
</evidence>
<dbReference type="OrthoDB" id="8062037at2759"/>
<feature type="domain" description="RING-type" evidence="16">
    <location>
        <begin position="114"/>
        <end position="156"/>
    </location>
</feature>
<organism evidence="17 18">
    <name type="scientific">Tripterygium wilfordii</name>
    <name type="common">Thunder God vine</name>
    <dbReference type="NCBI Taxonomy" id="458696"/>
    <lineage>
        <taxon>Eukaryota</taxon>
        <taxon>Viridiplantae</taxon>
        <taxon>Streptophyta</taxon>
        <taxon>Embryophyta</taxon>
        <taxon>Tracheophyta</taxon>
        <taxon>Spermatophyta</taxon>
        <taxon>Magnoliopsida</taxon>
        <taxon>eudicotyledons</taxon>
        <taxon>Gunneridae</taxon>
        <taxon>Pentapetalae</taxon>
        <taxon>rosids</taxon>
        <taxon>fabids</taxon>
        <taxon>Celastrales</taxon>
        <taxon>Celastraceae</taxon>
        <taxon>Tripterygium</taxon>
    </lineage>
</organism>
<evidence type="ECO:0000256" key="9">
    <source>
        <dbReference type="ARBA" id="ARBA00022786"/>
    </source>
</evidence>
<dbReference type="EMBL" id="JAAARO010000022">
    <property type="protein sequence ID" value="KAF5727318.1"/>
    <property type="molecule type" value="Genomic_DNA"/>
</dbReference>
<sequence>MSELRHLINGISSYETNIMLAALISLLLVILFVLLLHIYAKWFLSQPRQGQQSSSVTVSHVLRPSRFHNFHTLHLEDTASATAPNSTSKGLDASLIASIPLFVYKSNNVKLEYCVICLSMFQEEEIGRNLPECGHGFHVECIDMWLHSHANCPICRAPALVNDDYKVETESNTEIVLVDVSSIDSVTIENVTENNDSTSSSTSSMSSLGNSLKRMLSRNSSEHRVFPTFNGSEFEA</sequence>
<comment type="pathway">
    <text evidence="3">Protein modification; protein ubiquitination.</text>
</comment>
<dbReference type="AlphaFoldDB" id="A0A7J7BZP4"/>
<evidence type="ECO:0000256" key="6">
    <source>
        <dbReference type="ARBA" id="ARBA00022692"/>
    </source>
</evidence>
<comment type="caution">
    <text evidence="17">The sequence shown here is derived from an EMBL/GenBank/DDBJ whole genome shotgun (WGS) entry which is preliminary data.</text>
</comment>
<dbReference type="GO" id="GO:0061630">
    <property type="term" value="F:ubiquitin protein ligase activity"/>
    <property type="evidence" value="ECO:0007669"/>
    <property type="project" value="UniProtKB-EC"/>
</dbReference>
<dbReference type="InterPro" id="IPR044600">
    <property type="entry name" value="ATL1/ATL16-like"/>
</dbReference>
<dbReference type="Proteomes" id="UP000593562">
    <property type="component" value="Unassembled WGS sequence"/>
</dbReference>
<keyword evidence="18" id="KW-1185">Reference proteome</keyword>
<keyword evidence="12 15" id="KW-0472">Membrane</keyword>
<reference evidence="17 18" key="1">
    <citation type="journal article" date="2020" name="Nat. Commun.">
        <title>Genome of Tripterygium wilfordii and identification of cytochrome P450 involved in triptolide biosynthesis.</title>
        <authorList>
            <person name="Tu L."/>
            <person name="Su P."/>
            <person name="Zhang Z."/>
            <person name="Gao L."/>
            <person name="Wang J."/>
            <person name="Hu T."/>
            <person name="Zhou J."/>
            <person name="Zhang Y."/>
            <person name="Zhao Y."/>
            <person name="Liu Y."/>
            <person name="Song Y."/>
            <person name="Tong Y."/>
            <person name="Lu Y."/>
            <person name="Yang J."/>
            <person name="Xu C."/>
            <person name="Jia M."/>
            <person name="Peters R.J."/>
            <person name="Huang L."/>
            <person name="Gao W."/>
        </authorList>
    </citation>
    <scope>NUCLEOTIDE SEQUENCE [LARGE SCALE GENOMIC DNA]</scope>
    <source>
        <strain evidence="18">cv. XIE 37</strain>
        <tissue evidence="17">Leaf</tissue>
    </source>
</reference>
<dbReference type="PROSITE" id="PS50089">
    <property type="entry name" value="ZF_RING_2"/>
    <property type="match status" value="1"/>
</dbReference>
<comment type="catalytic activity">
    <reaction evidence="1">
        <text>S-ubiquitinyl-[E2 ubiquitin-conjugating enzyme]-L-cysteine + [acceptor protein]-L-lysine = [E2 ubiquitin-conjugating enzyme]-L-cysteine + N(6)-ubiquitinyl-[acceptor protein]-L-lysine.</text>
        <dbReference type="EC" id="2.3.2.27"/>
    </reaction>
</comment>
<dbReference type="InParanoid" id="A0A7J7BZP4"/>
<protein>
    <recommendedName>
        <fullName evidence="4">RING-type E3 ubiquitin transferase</fullName>
        <ecNumber evidence="4">2.3.2.27</ecNumber>
    </recommendedName>
</protein>
<dbReference type="SUPFAM" id="SSF57850">
    <property type="entry name" value="RING/U-box"/>
    <property type="match status" value="1"/>
</dbReference>
<keyword evidence="7" id="KW-0479">Metal-binding</keyword>
<dbReference type="Pfam" id="PF13639">
    <property type="entry name" value="zf-RING_2"/>
    <property type="match status" value="1"/>
</dbReference>
<keyword evidence="5" id="KW-0808">Transferase</keyword>
<keyword evidence="9" id="KW-0833">Ubl conjugation pathway</keyword>
<evidence type="ECO:0000313" key="18">
    <source>
        <dbReference type="Proteomes" id="UP000593562"/>
    </source>
</evidence>
<keyword evidence="8 14" id="KW-0863">Zinc-finger</keyword>
<evidence type="ECO:0000259" key="16">
    <source>
        <dbReference type="PROSITE" id="PS50089"/>
    </source>
</evidence>
<dbReference type="InterPro" id="IPR013083">
    <property type="entry name" value="Znf_RING/FYVE/PHD"/>
</dbReference>
<keyword evidence="11 15" id="KW-1133">Transmembrane helix</keyword>
<dbReference type="Gene3D" id="3.30.40.10">
    <property type="entry name" value="Zinc/RING finger domain, C3HC4 (zinc finger)"/>
    <property type="match status" value="1"/>
</dbReference>
<dbReference type="GO" id="GO:0016020">
    <property type="term" value="C:membrane"/>
    <property type="evidence" value="ECO:0007669"/>
    <property type="project" value="UniProtKB-SubCell"/>
</dbReference>
<dbReference type="GO" id="GO:0008270">
    <property type="term" value="F:zinc ion binding"/>
    <property type="evidence" value="ECO:0007669"/>
    <property type="project" value="UniProtKB-KW"/>
</dbReference>
<feature type="transmembrane region" description="Helical" evidence="15">
    <location>
        <begin position="20"/>
        <end position="40"/>
    </location>
</feature>
<dbReference type="CDD" id="cd16461">
    <property type="entry name" value="RING-H2_EL5-like"/>
    <property type="match status" value="1"/>
</dbReference>
<dbReference type="GO" id="GO:0016567">
    <property type="term" value="P:protein ubiquitination"/>
    <property type="evidence" value="ECO:0007669"/>
    <property type="project" value="InterPro"/>
</dbReference>
<evidence type="ECO:0000256" key="8">
    <source>
        <dbReference type="ARBA" id="ARBA00022771"/>
    </source>
</evidence>
<evidence type="ECO:0000256" key="5">
    <source>
        <dbReference type="ARBA" id="ARBA00022679"/>
    </source>
</evidence>
<evidence type="ECO:0000256" key="1">
    <source>
        <dbReference type="ARBA" id="ARBA00000900"/>
    </source>
</evidence>
<comment type="subcellular location">
    <subcellularLocation>
        <location evidence="2">Membrane</location>
        <topology evidence="2">Single-pass membrane protein</topology>
    </subcellularLocation>
</comment>
<evidence type="ECO:0000256" key="4">
    <source>
        <dbReference type="ARBA" id="ARBA00012483"/>
    </source>
</evidence>
<dbReference type="EC" id="2.3.2.27" evidence="4"/>
<evidence type="ECO:0000256" key="10">
    <source>
        <dbReference type="ARBA" id="ARBA00022833"/>
    </source>
</evidence>
<evidence type="ECO:0000256" key="15">
    <source>
        <dbReference type="SAM" id="Phobius"/>
    </source>
</evidence>
<dbReference type="PANTHER" id="PTHR46913:SF1">
    <property type="entry name" value="RING-H2 FINGER PROTEIN ATL16"/>
    <property type="match status" value="1"/>
</dbReference>
<evidence type="ECO:0000256" key="12">
    <source>
        <dbReference type="ARBA" id="ARBA00023136"/>
    </source>
</evidence>
<evidence type="ECO:0000256" key="13">
    <source>
        <dbReference type="ARBA" id="ARBA00024209"/>
    </source>
</evidence>
<evidence type="ECO:0000256" key="3">
    <source>
        <dbReference type="ARBA" id="ARBA00004906"/>
    </source>
</evidence>
<dbReference type="SMART" id="SM00184">
    <property type="entry name" value="RING"/>
    <property type="match status" value="1"/>
</dbReference>